<evidence type="ECO:0000313" key="2">
    <source>
        <dbReference type="Proteomes" id="UP000284824"/>
    </source>
</evidence>
<organism evidence="1 2">
    <name type="scientific">Nonomuraea polychroma</name>
    <dbReference type="NCBI Taxonomy" id="46176"/>
    <lineage>
        <taxon>Bacteria</taxon>
        <taxon>Bacillati</taxon>
        <taxon>Actinomycetota</taxon>
        <taxon>Actinomycetes</taxon>
        <taxon>Streptosporangiales</taxon>
        <taxon>Streptosporangiaceae</taxon>
        <taxon>Nonomuraea</taxon>
    </lineage>
</organism>
<proteinExistence type="predicted"/>
<sequence length="410" mass="42645">MRAGHGVERLDVVVGEAMGGYADRTEGITGTVDPLEVHAVTFTDSGHRFVLIVADLVCVNTDVVERIRVAVRDLGVDSCWVAATHTHASPEAGCVPGGAPTPASLAERLVRASLQAVRAALADERDARLHAIRARVPDLGGRRVLPDGDAADLPVDALVISSNSGEIMGVIVVSPVHPTVLPAGNSDAGADLNGGIRRALQTGDRWVVAATGAAGDISTRHTRRGRDRAETDRLGTLVAEQLSITAPPPGEPGQASVLPPVSTRVELAPKRPEEFATAIAAAADAPGAGERHRSVVHQGRRIARDLQAQGRTQPYEIDVQAIRLGDVTLVAVPGELFLELGEAVRAASSADGSPVVVLGYTNGYLGYLPSRGTPATYETLVSPVAEGSGERVVAAAVNAVRSSRNESWAV</sequence>
<evidence type="ECO:0008006" key="3">
    <source>
        <dbReference type="Google" id="ProtNLM"/>
    </source>
</evidence>
<gene>
    <name evidence="1" type="ORF">EDD27_8282</name>
</gene>
<name>A0A438MIT1_9ACTN</name>
<reference evidence="1 2" key="1">
    <citation type="submission" date="2019-01" db="EMBL/GenBank/DDBJ databases">
        <title>Sequencing the genomes of 1000 actinobacteria strains.</title>
        <authorList>
            <person name="Klenk H.-P."/>
        </authorList>
    </citation>
    <scope>NUCLEOTIDE SEQUENCE [LARGE SCALE GENOMIC DNA]</scope>
    <source>
        <strain evidence="1 2">DSM 43925</strain>
    </source>
</reference>
<protein>
    <recommendedName>
        <fullName evidence="3">Neutral/alkaline ceramidase-like enzyme</fullName>
    </recommendedName>
</protein>
<keyword evidence="2" id="KW-1185">Reference proteome</keyword>
<dbReference type="OrthoDB" id="622550at2"/>
<dbReference type="RefSeq" id="WP_127937092.1">
    <property type="nucleotide sequence ID" value="NZ_SAUN01000001.1"/>
</dbReference>
<dbReference type="EMBL" id="SAUN01000001">
    <property type="protein sequence ID" value="RVX45478.1"/>
    <property type="molecule type" value="Genomic_DNA"/>
</dbReference>
<dbReference type="AlphaFoldDB" id="A0A438MIT1"/>
<evidence type="ECO:0000313" key="1">
    <source>
        <dbReference type="EMBL" id="RVX45478.1"/>
    </source>
</evidence>
<comment type="caution">
    <text evidence="1">The sequence shown here is derived from an EMBL/GenBank/DDBJ whole genome shotgun (WGS) entry which is preliminary data.</text>
</comment>
<dbReference type="Proteomes" id="UP000284824">
    <property type="component" value="Unassembled WGS sequence"/>
</dbReference>
<accession>A0A438MIT1</accession>